<dbReference type="Pfam" id="PF03936">
    <property type="entry name" value="Terpene_synth_C"/>
    <property type="match status" value="1"/>
</dbReference>
<reference evidence="4" key="1">
    <citation type="submission" date="2023-02" db="EMBL/GenBank/DDBJ databases">
        <title>Genome of toxic invasive species Heracleum sosnowskyi carries increased number of genes despite the absence of recent whole-genome duplications.</title>
        <authorList>
            <person name="Schelkunov M."/>
            <person name="Shtratnikova V."/>
            <person name="Makarenko M."/>
            <person name="Klepikova A."/>
            <person name="Omelchenko D."/>
            <person name="Novikova G."/>
            <person name="Obukhova E."/>
            <person name="Bogdanov V."/>
            <person name="Penin A."/>
            <person name="Logacheva M."/>
        </authorList>
    </citation>
    <scope>NUCLEOTIDE SEQUENCE</scope>
    <source>
        <strain evidence="4">Hsosn_3</strain>
        <tissue evidence="4">Leaf</tissue>
    </source>
</reference>
<accession>A0AAD8MGX5</accession>
<keyword evidence="5" id="KW-1185">Reference proteome</keyword>
<dbReference type="InterPro" id="IPR044814">
    <property type="entry name" value="Terpene_cyclase_plant_C1"/>
</dbReference>
<reference evidence="4" key="2">
    <citation type="submission" date="2023-05" db="EMBL/GenBank/DDBJ databases">
        <authorList>
            <person name="Schelkunov M.I."/>
        </authorList>
    </citation>
    <scope>NUCLEOTIDE SEQUENCE</scope>
    <source>
        <strain evidence="4">Hsosn_3</strain>
        <tissue evidence="4">Leaf</tissue>
    </source>
</reference>
<organism evidence="4 5">
    <name type="scientific">Heracleum sosnowskyi</name>
    <dbReference type="NCBI Taxonomy" id="360622"/>
    <lineage>
        <taxon>Eukaryota</taxon>
        <taxon>Viridiplantae</taxon>
        <taxon>Streptophyta</taxon>
        <taxon>Embryophyta</taxon>
        <taxon>Tracheophyta</taxon>
        <taxon>Spermatophyta</taxon>
        <taxon>Magnoliopsida</taxon>
        <taxon>eudicotyledons</taxon>
        <taxon>Gunneridae</taxon>
        <taxon>Pentapetalae</taxon>
        <taxon>asterids</taxon>
        <taxon>campanulids</taxon>
        <taxon>Apiales</taxon>
        <taxon>Apiaceae</taxon>
        <taxon>Apioideae</taxon>
        <taxon>apioid superclade</taxon>
        <taxon>Tordylieae</taxon>
        <taxon>Tordyliinae</taxon>
        <taxon>Heracleum</taxon>
    </lineage>
</organism>
<dbReference type="GO" id="GO:0000287">
    <property type="term" value="F:magnesium ion binding"/>
    <property type="evidence" value="ECO:0007669"/>
    <property type="project" value="InterPro"/>
</dbReference>
<dbReference type="Pfam" id="PF01397">
    <property type="entry name" value="Terpene_synth"/>
    <property type="match status" value="1"/>
</dbReference>
<name>A0AAD8MGX5_9APIA</name>
<dbReference type="InterPro" id="IPR036965">
    <property type="entry name" value="Terpene_synth_N_sf"/>
</dbReference>
<dbReference type="GO" id="GO:0016102">
    <property type="term" value="P:diterpenoid biosynthetic process"/>
    <property type="evidence" value="ECO:0007669"/>
    <property type="project" value="InterPro"/>
</dbReference>
<dbReference type="SUPFAM" id="SSF48576">
    <property type="entry name" value="Terpenoid synthases"/>
    <property type="match status" value="1"/>
</dbReference>
<protein>
    <submittedName>
        <fullName evidence="4">(+)-delta-cadinene synthase</fullName>
    </submittedName>
</protein>
<dbReference type="Gene3D" id="1.10.600.10">
    <property type="entry name" value="Farnesyl Diphosphate Synthase"/>
    <property type="match status" value="1"/>
</dbReference>
<dbReference type="GO" id="GO:0010333">
    <property type="term" value="F:terpene synthase activity"/>
    <property type="evidence" value="ECO:0007669"/>
    <property type="project" value="InterPro"/>
</dbReference>
<sequence length="560" mass="64193">MDSKNGGHAADDHVSIMQKTSQANGMASAIDQSRRTANYKPNVWNYDLLEGLTTEYPDQKYDITIGELIEEVKCLLSDTVDTLEMLEHIERLEKLGLAHLFEHEIKKVLDTLASVQNLNAEKNLYTTALWFLILRKHGYHVSQDMFMGLLDISTGSDVEAVLKLFEASYFSFENENILDQSKEVSRKFLESMISSKHVDTSIAKNINHTLEDPYNVWFNVKRHIQFYEENTNSNPHLVKLAKHNFNMLQAIYQKEVQELARWWRMLDLETSLPFLRNRIIESYVCAVGIVFEPKYGSLRKWLAKTIILILVLDDVYDVYGSLEELENFTSAVDRWDYEGTQTIPECMRICLRIVYDTTKEIASEIENETGWTSVSSYLQQAWINLCKSLLVEAKWFNKEYTPSLKEYTDNGWYSSSGPLLSIYIFFGLVDKTKQEEATDLLKSTEDHEKNVALVFRLCNDLGKAERGDASSSVQCIMQEKGISEQIARNQIKSIIANAWKKINYQCVTQSPVLQPYLKHSTNIARVAHAVYHNGDGVTNADGITKNQVMDLLSEPFSLNS</sequence>
<feature type="domain" description="MI" evidence="3">
    <location>
        <begin position="67"/>
        <end position="208"/>
    </location>
</feature>
<dbReference type="Gene3D" id="1.50.10.130">
    <property type="entry name" value="Terpene synthase, N-terminal domain"/>
    <property type="match status" value="1"/>
</dbReference>
<keyword evidence="2" id="KW-0810">Translation regulation</keyword>
<dbReference type="InterPro" id="IPR001906">
    <property type="entry name" value="Terpene_synth_N"/>
</dbReference>
<evidence type="ECO:0000313" key="4">
    <source>
        <dbReference type="EMBL" id="KAK1372886.1"/>
    </source>
</evidence>
<dbReference type="GO" id="GO:0006417">
    <property type="term" value="P:regulation of translation"/>
    <property type="evidence" value="ECO:0007669"/>
    <property type="project" value="UniProtKB-KW"/>
</dbReference>
<gene>
    <name evidence="4" type="ORF">POM88_029079</name>
</gene>
<evidence type="ECO:0000313" key="5">
    <source>
        <dbReference type="Proteomes" id="UP001237642"/>
    </source>
</evidence>
<dbReference type="InterPro" id="IPR034741">
    <property type="entry name" value="Terpene_cyclase-like_1_C"/>
</dbReference>
<evidence type="ECO:0000259" key="3">
    <source>
        <dbReference type="PROSITE" id="PS51366"/>
    </source>
</evidence>
<dbReference type="SFLD" id="SFLDS00005">
    <property type="entry name" value="Isoprenoid_Synthase_Type_I"/>
    <property type="match status" value="1"/>
</dbReference>
<dbReference type="SFLD" id="SFLDG01019">
    <property type="entry name" value="Terpene_Cyclase_Like_1_C_Termi"/>
    <property type="match status" value="1"/>
</dbReference>
<evidence type="ECO:0000256" key="2">
    <source>
        <dbReference type="ARBA" id="ARBA00022845"/>
    </source>
</evidence>
<dbReference type="PROSITE" id="PS51366">
    <property type="entry name" value="MI"/>
    <property type="match status" value="1"/>
</dbReference>
<dbReference type="InterPro" id="IPR005630">
    <property type="entry name" value="Terpene_synthase_metal-bd"/>
</dbReference>
<keyword evidence="1" id="KW-0479">Metal-binding</keyword>
<dbReference type="SUPFAM" id="SSF48239">
    <property type="entry name" value="Terpenoid cyclases/Protein prenyltransferases"/>
    <property type="match status" value="1"/>
</dbReference>
<dbReference type="EMBL" id="JAUIZM010000007">
    <property type="protein sequence ID" value="KAK1372886.1"/>
    <property type="molecule type" value="Genomic_DNA"/>
</dbReference>
<dbReference type="PANTHER" id="PTHR31225:SF94">
    <property type="entry name" value="ALPHA-FARNESENE SYNTHASE"/>
    <property type="match status" value="1"/>
</dbReference>
<dbReference type="FunFam" id="1.10.600.10:FF:000007">
    <property type="entry name" value="Isoprene synthase, chloroplastic"/>
    <property type="match status" value="1"/>
</dbReference>
<dbReference type="Proteomes" id="UP001237642">
    <property type="component" value="Unassembled WGS sequence"/>
</dbReference>
<dbReference type="InterPro" id="IPR008930">
    <property type="entry name" value="Terpenoid_cyclase/PrenylTrfase"/>
</dbReference>
<dbReference type="InterPro" id="IPR003891">
    <property type="entry name" value="Initiation_fac_eIF4g_MI"/>
</dbReference>
<dbReference type="AlphaFoldDB" id="A0AAD8MGX5"/>
<dbReference type="CDD" id="cd00684">
    <property type="entry name" value="Terpene_cyclase_plant_C1"/>
    <property type="match status" value="1"/>
</dbReference>
<proteinExistence type="predicted"/>
<evidence type="ECO:0000256" key="1">
    <source>
        <dbReference type="ARBA" id="ARBA00022723"/>
    </source>
</evidence>
<comment type="caution">
    <text evidence="4">The sequence shown here is derived from an EMBL/GenBank/DDBJ whole genome shotgun (WGS) entry which is preliminary data.</text>
</comment>
<dbReference type="InterPro" id="IPR050148">
    <property type="entry name" value="Terpene_synthase-like"/>
</dbReference>
<dbReference type="PANTHER" id="PTHR31225">
    <property type="entry name" value="OS04G0344100 PROTEIN-RELATED"/>
    <property type="match status" value="1"/>
</dbReference>
<dbReference type="InterPro" id="IPR008949">
    <property type="entry name" value="Isoprenoid_synthase_dom_sf"/>
</dbReference>